<dbReference type="PROSITE" id="PS51671">
    <property type="entry name" value="ACT"/>
    <property type="match status" value="1"/>
</dbReference>
<dbReference type="CDD" id="cd00083">
    <property type="entry name" value="bHLH_SF"/>
    <property type="match status" value="1"/>
</dbReference>
<feature type="domain" description="BHLH" evidence="6">
    <location>
        <begin position="46"/>
        <end position="98"/>
    </location>
</feature>
<evidence type="ECO:0000256" key="2">
    <source>
        <dbReference type="ARBA" id="ARBA00023015"/>
    </source>
</evidence>
<dbReference type="Gene3D" id="4.10.280.10">
    <property type="entry name" value="Helix-loop-helix DNA-binding domain"/>
    <property type="match status" value="1"/>
</dbReference>
<gene>
    <name evidence="8" type="ORF">M569_07391</name>
</gene>
<feature type="domain" description="ACT" evidence="7">
    <location>
        <begin position="149"/>
        <end position="219"/>
    </location>
</feature>
<dbReference type="SMART" id="SM00353">
    <property type="entry name" value="HLH"/>
    <property type="match status" value="1"/>
</dbReference>
<comment type="caution">
    <text evidence="8">The sequence shown here is derived from an EMBL/GenBank/DDBJ whole genome shotgun (WGS) entry which is preliminary data.</text>
</comment>
<keyword evidence="2" id="KW-0805">Transcription regulation</keyword>
<reference evidence="8 9" key="1">
    <citation type="journal article" date="2013" name="BMC Genomics">
        <title>The miniature genome of a carnivorous plant Genlisea aurea contains a low number of genes and short non-coding sequences.</title>
        <authorList>
            <person name="Leushkin E.V."/>
            <person name="Sutormin R.A."/>
            <person name="Nabieva E.R."/>
            <person name="Penin A.A."/>
            <person name="Kondrashov A.S."/>
            <person name="Logacheva M.D."/>
        </authorList>
    </citation>
    <scope>NUCLEOTIDE SEQUENCE [LARGE SCALE GENOMIC DNA]</scope>
</reference>
<dbReference type="GO" id="GO:0009960">
    <property type="term" value="P:endosperm development"/>
    <property type="evidence" value="ECO:0007669"/>
    <property type="project" value="InterPro"/>
</dbReference>
<dbReference type="InterPro" id="IPR045865">
    <property type="entry name" value="ACT-like_dom_sf"/>
</dbReference>
<dbReference type="GO" id="GO:0046983">
    <property type="term" value="F:protein dimerization activity"/>
    <property type="evidence" value="ECO:0007669"/>
    <property type="project" value="InterPro"/>
</dbReference>
<evidence type="ECO:0000256" key="5">
    <source>
        <dbReference type="SAM" id="MobiDB-lite"/>
    </source>
</evidence>
<feature type="region of interest" description="Disordered" evidence="5">
    <location>
        <begin position="1"/>
        <end position="23"/>
    </location>
</feature>
<evidence type="ECO:0000259" key="7">
    <source>
        <dbReference type="PROSITE" id="PS51671"/>
    </source>
</evidence>
<sequence length="219" mass="24737">MDDRWKKRQEEAAAKRSSDDSTSLRFGRILKNAADAGGRSSSTGKRKSEGNLIKERLRREQMSQNFFVLQSMLPSLPKNVKIAKEKIANEAVNYIKYLQGEASRLESKKAQFEEATMAEAVAMRRCGNSSSKSSSPPLVRVFIPRTARFFAVECPNRPGTVTHILKVFENHEAEVLEARISVDDRRELLTFTSTLLLLPTDDAPATLDRLRNEILLLRI</sequence>
<protein>
    <recommendedName>
        <fullName evidence="10">BHLH domain-containing protein</fullName>
    </recommendedName>
</protein>
<dbReference type="CDD" id="cd02116">
    <property type="entry name" value="ACT"/>
    <property type="match status" value="1"/>
</dbReference>
<evidence type="ECO:0000256" key="3">
    <source>
        <dbReference type="ARBA" id="ARBA00023163"/>
    </source>
</evidence>
<dbReference type="InterPro" id="IPR044278">
    <property type="entry name" value="BHLH95-like"/>
</dbReference>
<dbReference type="InterPro" id="IPR002912">
    <property type="entry name" value="ACT_dom"/>
</dbReference>
<dbReference type="SUPFAM" id="SSF55021">
    <property type="entry name" value="ACT-like"/>
    <property type="match status" value="1"/>
</dbReference>
<comment type="subcellular location">
    <subcellularLocation>
        <location evidence="1">Nucleus</location>
    </subcellularLocation>
</comment>
<keyword evidence="9" id="KW-1185">Reference proteome</keyword>
<dbReference type="PANTHER" id="PTHR46772:SF6">
    <property type="entry name" value="BHLH DOMAIN-CONTAINING PROTEIN"/>
    <property type="match status" value="1"/>
</dbReference>
<proteinExistence type="predicted"/>
<keyword evidence="4" id="KW-0539">Nucleus</keyword>
<evidence type="ECO:0000256" key="1">
    <source>
        <dbReference type="ARBA" id="ARBA00004123"/>
    </source>
</evidence>
<feature type="compositionally biased region" description="Basic and acidic residues" evidence="5">
    <location>
        <begin position="1"/>
        <end position="19"/>
    </location>
</feature>
<evidence type="ECO:0000259" key="6">
    <source>
        <dbReference type="PROSITE" id="PS50888"/>
    </source>
</evidence>
<evidence type="ECO:0000313" key="9">
    <source>
        <dbReference type="Proteomes" id="UP000015453"/>
    </source>
</evidence>
<dbReference type="GO" id="GO:0003700">
    <property type="term" value="F:DNA-binding transcription factor activity"/>
    <property type="evidence" value="ECO:0007669"/>
    <property type="project" value="InterPro"/>
</dbReference>
<dbReference type="InterPro" id="IPR036638">
    <property type="entry name" value="HLH_DNA-bd_sf"/>
</dbReference>
<dbReference type="Proteomes" id="UP000015453">
    <property type="component" value="Unassembled WGS sequence"/>
</dbReference>
<dbReference type="AlphaFoldDB" id="S8CJP8"/>
<evidence type="ECO:0000256" key="4">
    <source>
        <dbReference type="ARBA" id="ARBA00023242"/>
    </source>
</evidence>
<dbReference type="PROSITE" id="PS50888">
    <property type="entry name" value="BHLH"/>
    <property type="match status" value="1"/>
</dbReference>
<dbReference type="PANTHER" id="PTHR46772">
    <property type="entry name" value="BHLH DOMAIN-CONTAINING PROTEIN"/>
    <property type="match status" value="1"/>
</dbReference>
<evidence type="ECO:0000313" key="8">
    <source>
        <dbReference type="EMBL" id="EPS67384.1"/>
    </source>
</evidence>
<dbReference type="EMBL" id="AUSU01003140">
    <property type="protein sequence ID" value="EPS67384.1"/>
    <property type="molecule type" value="Genomic_DNA"/>
</dbReference>
<evidence type="ECO:0008006" key="10">
    <source>
        <dbReference type="Google" id="ProtNLM"/>
    </source>
</evidence>
<dbReference type="InterPro" id="IPR011598">
    <property type="entry name" value="bHLH_dom"/>
</dbReference>
<dbReference type="SUPFAM" id="SSF47459">
    <property type="entry name" value="HLH, helix-loop-helix DNA-binding domain"/>
    <property type="match status" value="1"/>
</dbReference>
<name>S8CJP8_9LAMI</name>
<dbReference type="OrthoDB" id="1927122at2759"/>
<feature type="region of interest" description="Disordered" evidence="5">
    <location>
        <begin position="31"/>
        <end position="50"/>
    </location>
</feature>
<dbReference type="Pfam" id="PF00010">
    <property type="entry name" value="HLH"/>
    <property type="match status" value="1"/>
</dbReference>
<accession>S8CJP8</accession>
<dbReference type="GO" id="GO:0005634">
    <property type="term" value="C:nucleus"/>
    <property type="evidence" value="ECO:0007669"/>
    <property type="project" value="UniProtKB-SubCell"/>
</dbReference>
<keyword evidence="3" id="KW-0804">Transcription</keyword>
<organism evidence="8 9">
    <name type="scientific">Genlisea aurea</name>
    <dbReference type="NCBI Taxonomy" id="192259"/>
    <lineage>
        <taxon>Eukaryota</taxon>
        <taxon>Viridiplantae</taxon>
        <taxon>Streptophyta</taxon>
        <taxon>Embryophyta</taxon>
        <taxon>Tracheophyta</taxon>
        <taxon>Spermatophyta</taxon>
        <taxon>Magnoliopsida</taxon>
        <taxon>eudicotyledons</taxon>
        <taxon>Gunneridae</taxon>
        <taxon>Pentapetalae</taxon>
        <taxon>asterids</taxon>
        <taxon>lamiids</taxon>
        <taxon>Lamiales</taxon>
        <taxon>Lentibulariaceae</taxon>
        <taxon>Genlisea</taxon>
    </lineage>
</organism>